<organism evidence="2 3">
    <name type="scientific">Falseniella ignava</name>
    <dbReference type="NCBI Taxonomy" id="137730"/>
    <lineage>
        <taxon>Bacteria</taxon>
        <taxon>Bacillati</taxon>
        <taxon>Bacillota</taxon>
        <taxon>Bacilli</taxon>
        <taxon>Lactobacillales</taxon>
        <taxon>Aerococcaceae</taxon>
        <taxon>Falseniella</taxon>
    </lineage>
</organism>
<dbReference type="RefSeq" id="WP_101954615.1">
    <property type="nucleotide sequence ID" value="NZ_PKHE01000019.1"/>
</dbReference>
<dbReference type="Gene3D" id="3.30.300.130">
    <property type="entry name" value="Fe-S cluster assembly (FSCA)"/>
    <property type="match status" value="1"/>
</dbReference>
<evidence type="ECO:0000259" key="1">
    <source>
        <dbReference type="Pfam" id="PF01883"/>
    </source>
</evidence>
<evidence type="ECO:0000313" key="3">
    <source>
        <dbReference type="Proteomes" id="UP000234384"/>
    </source>
</evidence>
<dbReference type="EMBL" id="PKHE01000019">
    <property type="protein sequence ID" value="PKY87860.1"/>
    <property type="molecule type" value="Genomic_DNA"/>
</dbReference>
<dbReference type="InterPro" id="IPR052339">
    <property type="entry name" value="Fe-S_Maturation_MIP18"/>
</dbReference>
<reference evidence="2 3" key="1">
    <citation type="submission" date="2017-12" db="EMBL/GenBank/DDBJ databases">
        <title>Phylogenetic diversity of female urinary microbiome.</title>
        <authorList>
            <person name="Thomas-White K."/>
            <person name="Wolfe A.J."/>
        </authorList>
    </citation>
    <scope>NUCLEOTIDE SEQUENCE [LARGE SCALE GENOMIC DNA]</scope>
    <source>
        <strain evidence="2 3">UMB0898</strain>
    </source>
</reference>
<dbReference type="AlphaFoldDB" id="A0A2I1JWV3"/>
<dbReference type="Proteomes" id="UP000234384">
    <property type="component" value="Unassembled WGS sequence"/>
</dbReference>
<sequence>MNQHYNIQFHDQAIGREKEILDLLTKVIDPELGIDIVNMGLIYEVTLDEAGKCLVIMTLTTMGCPLVDYIVGDIKFALEHLPGVETVECQITFDPPWDLTKMSRYARIALGIPMNG</sequence>
<proteinExistence type="predicted"/>
<dbReference type="PANTHER" id="PTHR42831">
    <property type="entry name" value="FE-S PROTEIN MATURATION AUXILIARY FACTOR YITW"/>
    <property type="match status" value="1"/>
</dbReference>
<dbReference type="OrthoDB" id="9805360at2"/>
<gene>
    <name evidence="2" type="ORF">CYJ57_06555</name>
</gene>
<comment type="caution">
    <text evidence="2">The sequence shown here is derived from an EMBL/GenBank/DDBJ whole genome shotgun (WGS) entry which is preliminary data.</text>
</comment>
<protein>
    <submittedName>
        <fullName evidence="2">Aromatic ring hydroxylase</fullName>
    </submittedName>
</protein>
<evidence type="ECO:0000313" key="2">
    <source>
        <dbReference type="EMBL" id="PKY87860.1"/>
    </source>
</evidence>
<dbReference type="InterPro" id="IPR034904">
    <property type="entry name" value="FSCA_dom_sf"/>
</dbReference>
<name>A0A2I1JWV3_9LACT</name>
<accession>A0A2I1JWV3</accession>
<dbReference type="Pfam" id="PF01883">
    <property type="entry name" value="FeS_assembly_P"/>
    <property type="match status" value="1"/>
</dbReference>
<dbReference type="InterPro" id="IPR002744">
    <property type="entry name" value="MIP18-like"/>
</dbReference>
<feature type="domain" description="MIP18 family-like" evidence="1">
    <location>
        <begin position="17"/>
        <end position="88"/>
    </location>
</feature>
<dbReference type="SUPFAM" id="SSF117916">
    <property type="entry name" value="Fe-S cluster assembly (FSCA) domain-like"/>
    <property type="match status" value="1"/>
</dbReference>
<dbReference type="PANTHER" id="PTHR42831:SF1">
    <property type="entry name" value="FE-S PROTEIN MATURATION AUXILIARY FACTOR YITW"/>
    <property type="match status" value="1"/>
</dbReference>